<feature type="signal peptide" evidence="2">
    <location>
        <begin position="1"/>
        <end position="36"/>
    </location>
</feature>
<dbReference type="Proteomes" id="UP000619260">
    <property type="component" value="Unassembled WGS sequence"/>
</dbReference>
<keyword evidence="5" id="KW-1185">Reference proteome</keyword>
<dbReference type="EMBL" id="BOPF01000006">
    <property type="protein sequence ID" value="GIJ45167.1"/>
    <property type="molecule type" value="Genomic_DNA"/>
</dbReference>
<dbReference type="Pfam" id="PF13517">
    <property type="entry name" value="FG-GAP_3"/>
    <property type="match status" value="1"/>
</dbReference>
<dbReference type="InterPro" id="IPR038765">
    <property type="entry name" value="Papain-like_cys_pep_sf"/>
</dbReference>
<dbReference type="Pfam" id="PF05257">
    <property type="entry name" value="CHAP"/>
    <property type="match status" value="1"/>
</dbReference>
<accession>A0A8J3YIR7</accession>
<dbReference type="Gene3D" id="3.90.1720.10">
    <property type="entry name" value="endopeptidase domain like (from Nostoc punctiforme)"/>
    <property type="match status" value="1"/>
</dbReference>
<dbReference type="RefSeq" id="WP_203898714.1">
    <property type="nucleotide sequence ID" value="NZ_BOPF01000006.1"/>
</dbReference>
<keyword evidence="1 2" id="KW-0732">Signal</keyword>
<dbReference type="InterPro" id="IPR028994">
    <property type="entry name" value="Integrin_alpha_N"/>
</dbReference>
<dbReference type="InterPro" id="IPR013517">
    <property type="entry name" value="FG-GAP"/>
</dbReference>
<comment type="caution">
    <text evidence="4">The sequence shown here is derived from an EMBL/GenBank/DDBJ whole genome shotgun (WGS) entry which is preliminary data.</text>
</comment>
<dbReference type="SUPFAM" id="SSF54001">
    <property type="entry name" value="Cysteine proteinases"/>
    <property type="match status" value="1"/>
</dbReference>
<dbReference type="PROSITE" id="PS50911">
    <property type="entry name" value="CHAP"/>
    <property type="match status" value="1"/>
</dbReference>
<reference evidence="4" key="1">
    <citation type="submission" date="2021-01" db="EMBL/GenBank/DDBJ databases">
        <title>Whole genome shotgun sequence of Virgisporangium aliadipatigenens NBRC 105644.</title>
        <authorList>
            <person name="Komaki H."/>
            <person name="Tamura T."/>
        </authorList>
    </citation>
    <scope>NUCLEOTIDE SEQUENCE</scope>
    <source>
        <strain evidence="4">NBRC 105644</strain>
    </source>
</reference>
<evidence type="ECO:0000256" key="1">
    <source>
        <dbReference type="ARBA" id="ARBA00022729"/>
    </source>
</evidence>
<evidence type="ECO:0000256" key="2">
    <source>
        <dbReference type="SAM" id="SignalP"/>
    </source>
</evidence>
<dbReference type="PANTHER" id="PTHR39431:SF1">
    <property type="entry name" value="FRPA_C-RELATED PROTEIN"/>
    <property type="match status" value="1"/>
</dbReference>
<dbReference type="Pfam" id="PF01839">
    <property type="entry name" value="FG-GAP"/>
    <property type="match status" value="1"/>
</dbReference>
<evidence type="ECO:0000313" key="5">
    <source>
        <dbReference type="Proteomes" id="UP000619260"/>
    </source>
</evidence>
<gene>
    <name evidence="4" type="ORF">Val02_20530</name>
</gene>
<dbReference type="PANTHER" id="PTHR39431">
    <property type="entry name" value="FRPA/C-RELATED PROTEIN"/>
    <property type="match status" value="1"/>
</dbReference>
<dbReference type="SUPFAM" id="SSF69318">
    <property type="entry name" value="Integrin alpha N-terminal domain"/>
    <property type="match status" value="1"/>
</dbReference>
<dbReference type="InterPro" id="IPR007921">
    <property type="entry name" value="CHAP_dom"/>
</dbReference>
<dbReference type="AlphaFoldDB" id="A0A8J3YIR7"/>
<organism evidence="4 5">
    <name type="scientific">Virgisporangium aliadipatigenens</name>
    <dbReference type="NCBI Taxonomy" id="741659"/>
    <lineage>
        <taxon>Bacteria</taxon>
        <taxon>Bacillati</taxon>
        <taxon>Actinomycetota</taxon>
        <taxon>Actinomycetes</taxon>
        <taxon>Micromonosporales</taxon>
        <taxon>Micromonosporaceae</taxon>
        <taxon>Virgisporangium</taxon>
    </lineage>
</organism>
<feature type="chain" id="PRO_5035255140" description="Peptidase C51 domain-containing protein" evidence="2">
    <location>
        <begin position="37"/>
        <end position="480"/>
    </location>
</feature>
<dbReference type="Gene3D" id="2.130.10.130">
    <property type="entry name" value="Integrin alpha, N-terminal"/>
    <property type="match status" value="1"/>
</dbReference>
<proteinExistence type="predicted"/>
<protein>
    <recommendedName>
        <fullName evidence="3">Peptidase C51 domain-containing protein</fullName>
    </recommendedName>
</protein>
<sequence>MTTNILRRLTRAAVLAGMLGATVAAGTVVLPGTAQAATESQIRNAIVDQAQAQLGGTACDPGYYNSCGMEWCAEFARWVWRHGGITDYAGLDGWAQSFKQYGEKRGTYHSRGSGYTPQPGDAIVFDWDHSSADDHPIDHVAIVESVSSSSVNIIGGNQGDASVVSRRTYSRSNADIIGYSEPKFPGNSFGTPNDFDGDGASDLALFRPNAGNWHVKSVSRMVQLYGSYEYGGGGDIPLSGDFDGDGYTDIALYRPAQGQWWIKSVKRDVQLYAAYEYGGNGDIPLTGDFDGDGYTDIAVFRPSTAQWHIKSVKRNVQITGSHQWGGGGDIPLSGDFDGDGTDDMVLYRPAQGQWWVKSISRNVQLYGGHEYGGSGDIPMTGDFDGDGNADIALYRPSAGQWHIKSLKRNVQILGSHPYGGGGDVPLTGDYDGDGYTDIALFRPSAGEWHVKSVKKNAQLIGSHPYGGGNDLAVTNIPTRN</sequence>
<feature type="domain" description="Peptidase C51" evidence="3">
    <location>
        <begin position="47"/>
        <end position="181"/>
    </location>
</feature>
<evidence type="ECO:0000313" key="4">
    <source>
        <dbReference type="EMBL" id="GIJ45167.1"/>
    </source>
</evidence>
<name>A0A8J3YIR7_9ACTN</name>
<evidence type="ECO:0000259" key="3">
    <source>
        <dbReference type="PROSITE" id="PS50911"/>
    </source>
</evidence>